<evidence type="ECO:0000256" key="1">
    <source>
        <dbReference type="SAM" id="MobiDB-lite"/>
    </source>
</evidence>
<dbReference type="AlphaFoldDB" id="A0A2M9D713"/>
<evidence type="ECO:0008006" key="4">
    <source>
        <dbReference type="Google" id="ProtNLM"/>
    </source>
</evidence>
<reference evidence="2 3" key="1">
    <citation type="submission" date="2017-11" db="EMBL/GenBank/DDBJ databases">
        <title>Genomic Encyclopedia of Archaeal and Bacterial Type Strains, Phase II (KMG-II): From Individual Species to Whole Genera.</title>
        <authorList>
            <person name="Goeker M."/>
        </authorList>
    </citation>
    <scope>NUCLEOTIDE SEQUENCE [LARGE SCALE GENOMIC DNA]</scope>
    <source>
        <strain evidence="2 3">DSM 16400</strain>
    </source>
</reference>
<dbReference type="EMBL" id="PGFH01000001">
    <property type="protein sequence ID" value="PJJ81507.1"/>
    <property type="molecule type" value="Genomic_DNA"/>
</dbReference>
<comment type="caution">
    <text evidence="2">The sequence shown here is derived from an EMBL/GenBank/DDBJ whole genome shotgun (WGS) entry which is preliminary data.</text>
</comment>
<dbReference type="RefSeq" id="WP_147433342.1">
    <property type="nucleotide sequence ID" value="NZ_BMZU01000001.1"/>
</dbReference>
<sequence length="236" mass="24104">MTLTRLWTLIGVVAVIIILAAGWAVGVGPALSAANESDTQLADVEIQNQVKAAELARLKALDEDSAALFAELEDLQRAIPAVHNTSVFAAQIEALASKAGVLLVSTGYLSVEEALPPETDAPVAAPVEGEEGDAAEAPVAEADASSPTDVQAVPSVPGLVAVAVTIRVAGEPAALHSFLETAQTGVRVLSMSSIIYDPATDGGEFEMKIDGYVYVLPGTDVSTLNVDAGADGTTVN</sequence>
<name>A0A2M9D713_9MICO</name>
<feature type="region of interest" description="Disordered" evidence="1">
    <location>
        <begin position="119"/>
        <end position="150"/>
    </location>
</feature>
<proteinExistence type="predicted"/>
<organism evidence="2 3">
    <name type="scientific">Salinibacterium amurskyense</name>
    <dbReference type="NCBI Taxonomy" id="205941"/>
    <lineage>
        <taxon>Bacteria</taxon>
        <taxon>Bacillati</taxon>
        <taxon>Actinomycetota</taxon>
        <taxon>Actinomycetes</taxon>
        <taxon>Micrococcales</taxon>
        <taxon>Microbacteriaceae</taxon>
        <taxon>Salinibacterium</taxon>
    </lineage>
</organism>
<dbReference type="Proteomes" id="UP000231742">
    <property type="component" value="Unassembled WGS sequence"/>
</dbReference>
<keyword evidence="3" id="KW-1185">Reference proteome</keyword>
<accession>A0A2M9D713</accession>
<protein>
    <recommendedName>
        <fullName evidence="4">Pilus assembly protein PilO</fullName>
    </recommendedName>
</protein>
<evidence type="ECO:0000313" key="2">
    <source>
        <dbReference type="EMBL" id="PJJ81507.1"/>
    </source>
</evidence>
<gene>
    <name evidence="2" type="ORF">CLV85_0684</name>
</gene>
<evidence type="ECO:0000313" key="3">
    <source>
        <dbReference type="Proteomes" id="UP000231742"/>
    </source>
</evidence>
<feature type="compositionally biased region" description="Low complexity" evidence="1">
    <location>
        <begin position="135"/>
        <end position="144"/>
    </location>
</feature>